<reference evidence="4 5" key="1">
    <citation type="submission" date="2019-03" db="EMBL/GenBank/DDBJ databases">
        <title>Genomics of glacier-inhabiting Cryobacterium strains.</title>
        <authorList>
            <person name="Liu Q."/>
            <person name="Xin Y.-H."/>
        </authorList>
    </citation>
    <scope>NUCLEOTIDE SEQUENCE [LARGE SCALE GENOMIC DNA]</scope>
    <source>
        <strain evidence="4 5">Hh15</strain>
    </source>
</reference>
<keyword evidence="2" id="KW-0501">Molybdenum cofactor biosynthesis</keyword>
<dbReference type="AlphaFoldDB" id="A0A5F0D1T9"/>
<evidence type="ECO:0000313" key="5">
    <source>
        <dbReference type="Proteomes" id="UP000297654"/>
    </source>
</evidence>
<name>A0A5F0D1T9_9MICO</name>
<dbReference type="GO" id="GO:0006777">
    <property type="term" value="P:Mo-molybdopterin cofactor biosynthetic process"/>
    <property type="evidence" value="ECO:0007669"/>
    <property type="project" value="UniProtKB-KW"/>
</dbReference>
<dbReference type="OrthoDB" id="9794429at2"/>
<dbReference type="NCBIfam" id="TIGR00177">
    <property type="entry name" value="molyb_syn"/>
    <property type="match status" value="1"/>
</dbReference>
<keyword evidence="5" id="KW-1185">Reference proteome</keyword>
<dbReference type="SUPFAM" id="SSF53218">
    <property type="entry name" value="Molybdenum cofactor biosynthesis proteins"/>
    <property type="match status" value="1"/>
</dbReference>
<dbReference type="CDD" id="cd00886">
    <property type="entry name" value="MogA_MoaB"/>
    <property type="match status" value="1"/>
</dbReference>
<protein>
    <submittedName>
        <fullName evidence="4">MogA/MoaB family molybdenum cofactor biosynthesis protein</fullName>
    </submittedName>
</protein>
<evidence type="ECO:0000256" key="1">
    <source>
        <dbReference type="ARBA" id="ARBA00005046"/>
    </source>
</evidence>
<accession>A0A5F0D1T9</accession>
<dbReference type="PANTHER" id="PTHR43764">
    <property type="entry name" value="MOLYBDENUM COFACTOR BIOSYNTHESIS"/>
    <property type="match status" value="1"/>
</dbReference>
<dbReference type="InterPro" id="IPR001453">
    <property type="entry name" value="MoaB/Mog_dom"/>
</dbReference>
<dbReference type="InterPro" id="IPR008284">
    <property type="entry name" value="MoCF_biosynth_CS"/>
</dbReference>
<proteinExistence type="predicted"/>
<sequence>MGFLGCSVGHAARCTSKLVRLPIGVHRANTVTNESRQSGCRWPARCLLRSLVARVRPVGTCSNPCRELDRLPRARAGIRLGRSALPASGYCGTVKTQLKLGAELGAVVITVSDRCSRGEREDRSGPAAVDALLEVGIPAGAPRVVPDGIESVAGAISAALGDGARLVVTTGGTGVSARDLTPEGTATLLNTILPGISERMRAVSVATIPTAVLSRGIAGIADSVGNNGALVVNLPGSVGAVRDGVAILAPLVRHVIDQLDGGDH</sequence>
<dbReference type="Proteomes" id="UP000297654">
    <property type="component" value="Unassembled WGS sequence"/>
</dbReference>
<dbReference type="UniPathway" id="UPA00344"/>
<gene>
    <name evidence="4" type="ORF">E3O10_11435</name>
</gene>
<dbReference type="InterPro" id="IPR036425">
    <property type="entry name" value="MoaB/Mog-like_dom_sf"/>
</dbReference>
<evidence type="ECO:0000313" key="4">
    <source>
        <dbReference type="EMBL" id="TFB88422.1"/>
    </source>
</evidence>
<feature type="domain" description="MoaB/Mog" evidence="3">
    <location>
        <begin position="107"/>
        <end position="255"/>
    </location>
</feature>
<dbReference type="InterPro" id="IPR051920">
    <property type="entry name" value="MPT_Adenylyltrnsfr/MoaC-Rel"/>
</dbReference>
<organism evidence="4 5">
    <name type="scientific">Cryobacterium luteum</name>
    <dbReference type="NCBI Taxonomy" id="1424661"/>
    <lineage>
        <taxon>Bacteria</taxon>
        <taxon>Bacillati</taxon>
        <taxon>Actinomycetota</taxon>
        <taxon>Actinomycetes</taxon>
        <taxon>Micrococcales</taxon>
        <taxon>Microbacteriaceae</taxon>
        <taxon>Cryobacterium</taxon>
    </lineage>
</organism>
<dbReference type="Gene3D" id="3.40.980.10">
    <property type="entry name" value="MoaB/Mog-like domain"/>
    <property type="match status" value="1"/>
</dbReference>
<comment type="pathway">
    <text evidence="1">Cofactor biosynthesis; molybdopterin biosynthesis.</text>
</comment>
<comment type="caution">
    <text evidence="4">The sequence shown here is derived from an EMBL/GenBank/DDBJ whole genome shotgun (WGS) entry which is preliminary data.</text>
</comment>
<evidence type="ECO:0000256" key="2">
    <source>
        <dbReference type="ARBA" id="ARBA00023150"/>
    </source>
</evidence>
<dbReference type="PROSITE" id="PS01078">
    <property type="entry name" value="MOCF_BIOSYNTHESIS_1"/>
    <property type="match status" value="1"/>
</dbReference>
<dbReference type="SMART" id="SM00852">
    <property type="entry name" value="MoCF_biosynth"/>
    <property type="match status" value="1"/>
</dbReference>
<dbReference type="Pfam" id="PF00994">
    <property type="entry name" value="MoCF_biosynth"/>
    <property type="match status" value="1"/>
</dbReference>
<dbReference type="PANTHER" id="PTHR43764:SF1">
    <property type="entry name" value="MOLYBDOPTERIN MOLYBDOTRANSFERASE"/>
    <property type="match status" value="1"/>
</dbReference>
<evidence type="ECO:0000259" key="3">
    <source>
        <dbReference type="SMART" id="SM00852"/>
    </source>
</evidence>
<dbReference type="EMBL" id="SOFF01000031">
    <property type="protein sequence ID" value="TFB88422.1"/>
    <property type="molecule type" value="Genomic_DNA"/>
</dbReference>